<accession>X6NPV8</accession>
<feature type="compositionally biased region" description="Basic and acidic residues" evidence="1">
    <location>
        <begin position="8"/>
        <end position="20"/>
    </location>
</feature>
<feature type="domain" description="AB hydrolase-1" evidence="2">
    <location>
        <begin position="59"/>
        <end position="337"/>
    </location>
</feature>
<dbReference type="InterPro" id="IPR000073">
    <property type="entry name" value="AB_hydrolase_1"/>
</dbReference>
<comment type="caution">
    <text evidence="3">The sequence shown here is derived from an EMBL/GenBank/DDBJ whole genome shotgun (WGS) entry which is preliminary data.</text>
</comment>
<dbReference type="OrthoDB" id="428974at2759"/>
<dbReference type="PANTHER" id="PTHR43798">
    <property type="entry name" value="MONOACYLGLYCEROL LIPASE"/>
    <property type="match status" value="1"/>
</dbReference>
<evidence type="ECO:0000313" key="4">
    <source>
        <dbReference type="Proteomes" id="UP000023152"/>
    </source>
</evidence>
<proteinExistence type="predicted"/>
<reference evidence="3 4" key="1">
    <citation type="journal article" date="2013" name="Curr. Biol.">
        <title>The Genome of the Foraminiferan Reticulomyxa filosa.</title>
        <authorList>
            <person name="Glockner G."/>
            <person name="Hulsmann N."/>
            <person name="Schleicher M."/>
            <person name="Noegel A.A."/>
            <person name="Eichinger L."/>
            <person name="Gallinger C."/>
            <person name="Pawlowski J."/>
            <person name="Sierra R."/>
            <person name="Euteneuer U."/>
            <person name="Pillet L."/>
            <person name="Moustafa A."/>
            <person name="Platzer M."/>
            <person name="Groth M."/>
            <person name="Szafranski K."/>
            <person name="Schliwa M."/>
        </authorList>
    </citation>
    <scope>NUCLEOTIDE SEQUENCE [LARGE SCALE GENOMIC DNA]</scope>
</reference>
<gene>
    <name evidence="3" type="ORF">RFI_09076</name>
</gene>
<dbReference type="Pfam" id="PF12697">
    <property type="entry name" value="Abhydrolase_6"/>
    <property type="match status" value="1"/>
</dbReference>
<dbReference type="SUPFAM" id="SSF53474">
    <property type="entry name" value="alpha/beta-Hydrolases"/>
    <property type="match status" value="1"/>
</dbReference>
<keyword evidence="3" id="KW-0378">Hydrolase</keyword>
<dbReference type="AlphaFoldDB" id="X6NPV8"/>
<evidence type="ECO:0000313" key="3">
    <source>
        <dbReference type="EMBL" id="ETO28056.1"/>
    </source>
</evidence>
<dbReference type="InterPro" id="IPR029058">
    <property type="entry name" value="AB_hydrolase_fold"/>
</dbReference>
<dbReference type="GO" id="GO:0046464">
    <property type="term" value="P:acylglycerol catabolic process"/>
    <property type="evidence" value="ECO:0007669"/>
    <property type="project" value="TreeGrafter"/>
</dbReference>
<sequence length="370" mass="42792">MDGDWEDVEKVPEKQPEKKRTMDDFYEENKEYISHVETRLQHKVCIYQRRNEDKNAPWLLMIHGSCARMGQFEDQINALHKQFHIVAFDRIGCGKSEKPKDASNYSDSNIFEDLCTIFETYVCKVHEKAKEGDNKESEEKKEMDDIVTESPEIFLMGHSYGCSQALRLAHRYQHMLKIRGVCLFGCANILSEQLPFVVRSVFSLPDLMLGWMAPSLSTNFRANALHKESGRYDYLEALESTMVNPVYMFKAFYQQLKFIKQKDLDDMLTHAKDHPVPICMIHGAEDGIIPLTEASAVHNHLQSTLKAAFPTSDTFLLEFHSIDKCKHQVMQEKPDECTQIVLKFWEKCIAFSKQSQGDDLDQNNDTNDKN</sequence>
<dbReference type="InterPro" id="IPR050266">
    <property type="entry name" value="AB_hydrolase_sf"/>
</dbReference>
<protein>
    <submittedName>
        <fullName evidence="3">Epoxide hydrolase</fullName>
    </submittedName>
</protein>
<dbReference type="EMBL" id="ASPP01006891">
    <property type="protein sequence ID" value="ETO28056.1"/>
    <property type="molecule type" value="Genomic_DNA"/>
</dbReference>
<name>X6NPV8_RETFI</name>
<dbReference type="PANTHER" id="PTHR43798:SF5">
    <property type="entry name" value="MONOACYLGLYCEROL LIPASE ABHD6"/>
    <property type="match status" value="1"/>
</dbReference>
<evidence type="ECO:0000259" key="2">
    <source>
        <dbReference type="Pfam" id="PF12697"/>
    </source>
</evidence>
<dbReference type="Gene3D" id="3.40.50.1820">
    <property type="entry name" value="alpha/beta hydrolase"/>
    <property type="match status" value="1"/>
</dbReference>
<organism evidence="3 4">
    <name type="scientific">Reticulomyxa filosa</name>
    <dbReference type="NCBI Taxonomy" id="46433"/>
    <lineage>
        <taxon>Eukaryota</taxon>
        <taxon>Sar</taxon>
        <taxon>Rhizaria</taxon>
        <taxon>Retaria</taxon>
        <taxon>Foraminifera</taxon>
        <taxon>Monothalamids</taxon>
        <taxon>Reticulomyxidae</taxon>
        <taxon>Reticulomyxa</taxon>
    </lineage>
</organism>
<feature type="region of interest" description="Disordered" evidence="1">
    <location>
        <begin position="1"/>
        <end position="20"/>
    </location>
</feature>
<dbReference type="Proteomes" id="UP000023152">
    <property type="component" value="Unassembled WGS sequence"/>
</dbReference>
<dbReference type="GO" id="GO:0016020">
    <property type="term" value="C:membrane"/>
    <property type="evidence" value="ECO:0007669"/>
    <property type="project" value="TreeGrafter"/>
</dbReference>
<dbReference type="GO" id="GO:0047372">
    <property type="term" value="F:monoacylglycerol lipase activity"/>
    <property type="evidence" value="ECO:0007669"/>
    <property type="project" value="TreeGrafter"/>
</dbReference>
<keyword evidence="4" id="KW-1185">Reference proteome</keyword>
<evidence type="ECO:0000256" key="1">
    <source>
        <dbReference type="SAM" id="MobiDB-lite"/>
    </source>
</evidence>